<dbReference type="Proteomes" id="UP000219775">
    <property type="component" value="Unassembled WGS sequence"/>
</dbReference>
<organism evidence="3 4">
    <name type="scientific">Bacillus pseudomycoides</name>
    <dbReference type="NCBI Taxonomy" id="64104"/>
    <lineage>
        <taxon>Bacteria</taxon>
        <taxon>Bacillati</taxon>
        <taxon>Bacillota</taxon>
        <taxon>Bacilli</taxon>
        <taxon>Bacillales</taxon>
        <taxon>Bacillaceae</taxon>
        <taxon>Bacillus</taxon>
        <taxon>Bacillus cereus group</taxon>
    </lineage>
</organism>
<protein>
    <submittedName>
        <fullName evidence="3">GNAT family N-acetyltransferase</fullName>
    </submittedName>
</protein>
<evidence type="ECO:0000313" key="4">
    <source>
        <dbReference type="Proteomes" id="UP000219775"/>
    </source>
</evidence>
<reference evidence="3 4" key="1">
    <citation type="submission" date="2017-09" db="EMBL/GenBank/DDBJ databases">
        <title>Large-scale bioinformatics analysis of Bacillus genomes uncovers conserved roles of natural products in bacterial physiology.</title>
        <authorList>
            <consortium name="Agbiome Team Llc"/>
            <person name="Bleich R.M."/>
            <person name="Grubbs K.J."/>
            <person name="Santa Maria K.C."/>
            <person name="Allen S.E."/>
            <person name="Farag S."/>
            <person name="Shank E.A."/>
            <person name="Bowers A."/>
        </authorList>
    </citation>
    <scope>NUCLEOTIDE SEQUENCE [LARGE SCALE GENOMIC DNA]</scope>
    <source>
        <strain evidence="3 4">AFS009893</strain>
    </source>
</reference>
<dbReference type="Pfam" id="PF00583">
    <property type="entry name" value="Acetyltransf_1"/>
    <property type="match status" value="1"/>
</dbReference>
<keyword evidence="1 3" id="KW-0808">Transferase</keyword>
<dbReference type="InterPro" id="IPR050832">
    <property type="entry name" value="Bact_Acetyltransf"/>
</dbReference>
<dbReference type="PANTHER" id="PTHR43877">
    <property type="entry name" value="AMINOALKYLPHOSPHONATE N-ACETYLTRANSFERASE-RELATED-RELATED"/>
    <property type="match status" value="1"/>
</dbReference>
<dbReference type="CDD" id="cd04301">
    <property type="entry name" value="NAT_SF"/>
    <property type="match status" value="1"/>
</dbReference>
<dbReference type="Gene3D" id="3.40.630.30">
    <property type="match status" value="1"/>
</dbReference>
<dbReference type="SUPFAM" id="SSF55729">
    <property type="entry name" value="Acyl-CoA N-acyltransferases (Nat)"/>
    <property type="match status" value="1"/>
</dbReference>
<comment type="caution">
    <text evidence="3">The sequence shown here is derived from an EMBL/GenBank/DDBJ whole genome shotgun (WGS) entry which is preliminary data.</text>
</comment>
<dbReference type="RefSeq" id="WP_097969817.1">
    <property type="nucleotide sequence ID" value="NZ_NUDP01000036.1"/>
</dbReference>
<dbReference type="InterPro" id="IPR016181">
    <property type="entry name" value="Acyl_CoA_acyltransferase"/>
</dbReference>
<name>A0A2A8C760_9BACI</name>
<evidence type="ECO:0000256" key="1">
    <source>
        <dbReference type="ARBA" id="ARBA00022679"/>
    </source>
</evidence>
<dbReference type="PANTHER" id="PTHR43877:SF2">
    <property type="entry name" value="AMINOALKYLPHOSPHONATE N-ACETYLTRANSFERASE-RELATED"/>
    <property type="match status" value="1"/>
</dbReference>
<accession>A0A2A8C760</accession>
<evidence type="ECO:0000256" key="2">
    <source>
        <dbReference type="ARBA" id="ARBA00023315"/>
    </source>
</evidence>
<dbReference type="AlphaFoldDB" id="A0A2A8C760"/>
<keyword evidence="2" id="KW-0012">Acyltransferase</keyword>
<dbReference type="EMBL" id="NUDP01000036">
    <property type="protein sequence ID" value="PEM70236.1"/>
    <property type="molecule type" value="Genomic_DNA"/>
</dbReference>
<dbReference type="InterPro" id="IPR000182">
    <property type="entry name" value="GNAT_dom"/>
</dbReference>
<evidence type="ECO:0000313" key="3">
    <source>
        <dbReference type="EMBL" id="PEM70236.1"/>
    </source>
</evidence>
<dbReference type="GO" id="GO:0016747">
    <property type="term" value="F:acyltransferase activity, transferring groups other than amino-acyl groups"/>
    <property type="evidence" value="ECO:0007669"/>
    <property type="project" value="InterPro"/>
</dbReference>
<proteinExistence type="predicted"/>
<sequence length="143" mass="16590">MEIRRARLDDVHDLTMLMKHLGYPTAIEKMKIRLQNIFSHPDYYTLVAEENERVIGMIGLCTGILYTEDGIYARIIALVVDEEFRNQGIGKRLIEAAEKWAMEQGIDSICLDSGNREERYHAHQFYKCMGYVEKSTGFVKRVV</sequence>
<gene>
    <name evidence="3" type="ORF">CN613_10170</name>
</gene>
<dbReference type="PROSITE" id="PS51186">
    <property type="entry name" value="GNAT"/>
    <property type="match status" value="1"/>
</dbReference>